<feature type="compositionally biased region" description="Polar residues" evidence="1">
    <location>
        <begin position="1"/>
        <end position="16"/>
    </location>
</feature>
<evidence type="ECO:0000313" key="3">
    <source>
        <dbReference type="Proteomes" id="UP001341840"/>
    </source>
</evidence>
<protein>
    <submittedName>
        <fullName evidence="2">Uncharacterized protein</fullName>
    </submittedName>
</protein>
<proteinExistence type="predicted"/>
<dbReference type="Proteomes" id="UP001341840">
    <property type="component" value="Unassembled WGS sequence"/>
</dbReference>
<evidence type="ECO:0000256" key="1">
    <source>
        <dbReference type="SAM" id="MobiDB-lite"/>
    </source>
</evidence>
<feature type="compositionally biased region" description="Basic and acidic residues" evidence="1">
    <location>
        <begin position="17"/>
        <end position="34"/>
    </location>
</feature>
<organism evidence="2 3">
    <name type="scientific">Stylosanthes scabra</name>
    <dbReference type="NCBI Taxonomy" id="79078"/>
    <lineage>
        <taxon>Eukaryota</taxon>
        <taxon>Viridiplantae</taxon>
        <taxon>Streptophyta</taxon>
        <taxon>Embryophyta</taxon>
        <taxon>Tracheophyta</taxon>
        <taxon>Spermatophyta</taxon>
        <taxon>Magnoliopsida</taxon>
        <taxon>eudicotyledons</taxon>
        <taxon>Gunneridae</taxon>
        <taxon>Pentapetalae</taxon>
        <taxon>rosids</taxon>
        <taxon>fabids</taxon>
        <taxon>Fabales</taxon>
        <taxon>Fabaceae</taxon>
        <taxon>Papilionoideae</taxon>
        <taxon>50 kb inversion clade</taxon>
        <taxon>dalbergioids sensu lato</taxon>
        <taxon>Dalbergieae</taxon>
        <taxon>Pterocarpus clade</taxon>
        <taxon>Stylosanthes</taxon>
    </lineage>
</organism>
<evidence type="ECO:0000313" key="2">
    <source>
        <dbReference type="EMBL" id="MED6143921.1"/>
    </source>
</evidence>
<name>A0ABU6T6X9_9FABA</name>
<feature type="region of interest" description="Disordered" evidence="1">
    <location>
        <begin position="1"/>
        <end position="42"/>
    </location>
</feature>
<keyword evidence="3" id="KW-1185">Reference proteome</keyword>
<gene>
    <name evidence="2" type="ORF">PIB30_010278</name>
</gene>
<sequence>MIPTTSDSPRVLSRSRQSSDPRYHLDSRARRDNPKAFPKSPNSRLCFQALKAKCYPIQAQSLNVTCACAAKVWKA</sequence>
<reference evidence="2 3" key="1">
    <citation type="journal article" date="2023" name="Plants (Basel)">
        <title>Bridging the Gap: Combining Genomics and Transcriptomics Approaches to Understand Stylosanthes scabra, an Orphan Legume from the Brazilian Caatinga.</title>
        <authorList>
            <person name="Ferreira-Neto J.R.C."/>
            <person name="da Silva M.D."/>
            <person name="Binneck E."/>
            <person name="de Melo N.F."/>
            <person name="da Silva R.H."/>
            <person name="de Melo A.L.T.M."/>
            <person name="Pandolfi V."/>
            <person name="Bustamante F.O."/>
            <person name="Brasileiro-Vidal A.C."/>
            <person name="Benko-Iseppon A.M."/>
        </authorList>
    </citation>
    <scope>NUCLEOTIDE SEQUENCE [LARGE SCALE GENOMIC DNA]</scope>
    <source>
        <tissue evidence="2">Leaves</tissue>
    </source>
</reference>
<comment type="caution">
    <text evidence="2">The sequence shown here is derived from an EMBL/GenBank/DDBJ whole genome shotgun (WGS) entry which is preliminary data.</text>
</comment>
<accession>A0ABU6T6X9</accession>
<dbReference type="EMBL" id="JASCZI010090645">
    <property type="protein sequence ID" value="MED6143921.1"/>
    <property type="molecule type" value="Genomic_DNA"/>
</dbReference>